<evidence type="ECO:0000256" key="6">
    <source>
        <dbReference type="SAM" id="Phobius"/>
    </source>
</evidence>
<keyword evidence="2 5" id="KW-0812">Transmembrane</keyword>
<dbReference type="InterPro" id="IPR023615">
    <property type="entry name" value="Cyt_c_Oxase_su1_BS"/>
</dbReference>
<dbReference type="GO" id="GO:0004129">
    <property type="term" value="F:cytochrome-c oxidase activity"/>
    <property type="evidence" value="ECO:0007669"/>
    <property type="project" value="InterPro"/>
</dbReference>
<dbReference type="PROSITE" id="PS50253">
    <property type="entry name" value="COX3"/>
    <property type="match status" value="1"/>
</dbReference>
<keyword evidence="9" id="KW-0560">Oxidoreductase</keyword>
<feature type="transmembrane region" description="Helical" evidence="6">
    <location>
        <begin position="787"/>
        <end position="813"/>
    </location>
</feature>
<accession>U3TDH8</accession>
<dbReference type="PANTHER" id="PTHR10422">
    <property type="entry name" value="CYTOCHROME C OXIDASE SUBUNIT 1"/>
    <property type="match status" value="1"/>
</dbReference>
<feature type="domain" description="Cytochrome oxidase subunit I profile" evidence="8">
    <location>
        <begin position="9"/>
        <end position="518"/>
    </location>
</feature>
<dbReference type="PANTHER" id="PTHR10422:SF18">
    <property type="entry name" value="CYTOCHROME C OXIDASE SUBUNIT 1"/>
    <property type="match status" value="1"/>
</dbReference>
<dbReference type="Pfam" id="PF00510">
    <property type="entry name" value="COX3"/>
    <property type="match status" value="1"/>
</dbReference>
<keyword evidence="5" id="KW-0479">Metal-binding</keyword>
<protein>
    <submittedName>
        <fullName evidence="9">Cytochrome c oxidase (Aa3-type) subunit I</fullName>
        <ecNumber evidence="9">1.9.3.-</ecNumber>
    </submittedName>
</protein>
<gene>
    <name evidence="9" type="primary">aoxB</name>
    <name evidence="9" type="ORF">ACAM_0559</name>
</gene>
<feature type="transmembrane region" description="Helical" evidence="6">
    <location>
        <begin position="339"/>
        <end position="364"/>
    </location>
</feature>
<dbReference type="SUPFAM" id="SSF81452">
    <property type="entry name" value="Cytochrome c oxidase subunit III-like"/>
    <property type="match status" value="1"/>
</dbReference>
<dbReference type="eggNOG" id="arCOG01237">
    <property type="taxonomic scope" value="Archaea"/>
</dbReference>
<sequence>MLSRLRGFLAWIYKWLTTTDHKDIGLLYLVTSIAFLLIAGSLALLFRVQLAIPKSNFLTGDAYYEAVTVHGLIMLLWFASPFAFGLANFIVPLQIGARDLAFPRLNALSYWLYLLSGLVILASFFTESGAPNVGWTLYAPLTARIYTPGIGLDLAALAIFLFSLSVTLGTINFLVTIATMRAPGVTWFKMPMFTWSILFTIILMLWAFPPLMVGGAILLLDRNLGTEFFLNPAGGALLWDHLFWFFGHPEVYILLFPALGAMADVISTFSGRPIYAKRYILTAFLIATIISFVVWMHHMFITGTNIYTRLFYSITTILISIPFEMAVMSFIFTLYKGRLIYTVPMLFAVGALLNFIIGGSTGVYLGSIAIDRGFRGTYWVVAHFHYILVGTVTLGLIAGLYYWWPKITGRSYSERLGKIHFALAMLGVALTFLPQFALMDMPRRYFTYDVPEWIPLNQLSTVGAFIFGTSMAVGLANFLYSLVKGRVAMPNPWNAWTLEWFTGSPPPKHNFDGVPVVRRDNTVVFVSEEALSKYGKDAIVNGSVDVSSVPLSGAQAHHSHGASHHGTIDPLVLAAGLTLTLFGLFVGKILTYLGAIVFLVSLARWLWKDVKNMFVEELPGYVEHWPFPKDKIRSAMWVFIASEVATFGSIFSAYFFIRFNPVGKVLTEAWPPGYMVHDVNVGLINTIILFTGTMLFTLTYLGVKRDSYMITLTGLLGTLFMAVFFLTVKYFEWKELLMEGLGLNAGIHLQAYYVTTGAHALHVILGVLATTYLLVKLFNGNLRGRQALSEVLAIGIYWGIVEIVWTLVFPLYYLV</sequence>
<feature type="transmembrane region" description="Helical" evidence="6">
    <location>
        <begin position="195"/>
        <end position="220"/>
    </location>
</feature>
<dbReference type="GO" id="GO:0016020">
    <property type="term" value="C:membrane"/>
    <property type="evidence" value="ECO:0007669"/>
    <property type="project" value="UniProtKB-SubCell"/>
</dbReference>
<keyword evidence="10" id="KW-1185">Reference proteome</keyword>
<keyword evidence="5" id="KW-0349">Heme</keyword>
<feature type="transmembrane region" description="Helical" evidence="6">
    <location>
        <begin position="458"/>
        <end position="480"/>
    </location>
</feature>
<dbReference type="InterPro" id="IPR000883">
    <property type="entry name" value="Cyt_C_Oxase_1"/>
</dbReference>
<feature type="transmembrane region" description="Helical" evidence="6">
    <location>
        <begin position="679"/>
        <end position="701"/>
    </location>
</feature>
<dbReference type="GO" id="GO:0016491">
    <property type="term" value="F:oxidoreductase activity"/>
    <property type="evidence" value="ECO:0007669"/>
    <property type="project" value="UniProtKB-KW"/>
</dbReference>
<dbReference type="CDD" id="cd00386">
    <property type="entry name" value="Heme_Cu_Oxidase_III_like"/>
    <property type="match status" value="1"/>
</dbReference>
<dbReference type="InterPro" id="IPR013833">
    <property type="entry name" value="Cyt_c_oxidase_su3_a-hlx"/>
</dbReference>
<feature type="domain" description="Heme-copper oxidase subunit III family profile" evidence="7">
    <location>
        <begin position="566"/>
        <end position="815"/>
    </location>
</feature>
<dbReference type="InterPro" id="IPR036927">
    <property type="entry name" value="Cyt_c_oxase-like_su1_sf"/>
</dbReference>
<dbReference type="PROSITE" id="PS00077">
    <property type="entry name" value="COX1_CUB"/>
    <property type="match status" value="1"/>
</dbReference>
<dbReference type="GO" id="GO:0015990">
    <property type="term" value="P:electron transport coupled proton transport"/>
    <property type="evidence" value="ECO:0007669"/>
    <property type="project" value="TreeGrafter"/>
</dbReference>
<feature type="transmembrane region" description="Helical" evidence="6">
    <location>
        <begin position="635"/>
        <end position="659"/>
    </location>
</feature>
<feature type="transmembrane region" description="Helical" evidence="6">
    <location>
        <begin position="105"/>
        <end position="125"/>
    </location>
</feature>
<feature type="transmembrane region" description="Helical" evidence="6">
    <location>
        <begin position="26"/>
        <end position="52"/>
    </location>
</feature>
<dbReference type="GO" id="GO:0022904">
    <property type="term" value="P:respiratory electron transport chain"/>
    <property type="evidence" value="ECO:0007669"/>
    <property type="project" value="InterPro"/>
</dbReference>
<dbReference type="Proteomes" id="UP000016887">
    <property type="component" value="Chromosome"/>
</dbReference>
<feature type="transmembrane region" description="Helical" evidence="6">
    <location>
        <begin position="310"/>
        <end position="332"/>
    </location>
</feature>
<feature type="transmembrane region" description="Helical" evidence="6">
    <location>
        <begin position="279"/>
        <end position="298"/>
    </location>
</feature>
<dbReference type="SUPFAM" id="SSF81442">
    <property type="entry name" value="Cytochrome c oxidase subunit I-like"/>
    <property type="match status" value="1"/>
</dbReference>
<evidence type="ECO:0000259" key="8">
    <source>
        <dbReference type="PROSITE" id="PS50855"/>
    </source>
</evidence>
<dbReference type="InterPro" id="IPR035973">
    <property type="entry name" value="Cyt_c_oxidase_su3-like_sf"/>
</dbReference>
<keyword evidence="5" id="KW-0813">Transport</keyword>
<feature type="transmembrane region" description="Helical" evidence="6">
    <location>
        <begin position="251"/>
        <end position="267"/>
    </location>
</feature>
<comment type="subcellular location">
    <subcellularLocation>
        <location evidence="1">Membrane</location>
        <topology evidence="1">Multi-pass membrane protein</topology>
    </subcellularLocation>
</comment>
<dbReference type="Gene3D" id="1.20.210.10">
    <property type="entry name" value="Cytochrome c oxidase-like, subunit I domain"/>
    <property type="match status" value="1"/>
</dbReference>
<evidence type="ECO:0000256" key="2">
    <source>
        <dbReference type="ARBA" id="ARBA00022692"/>
    </source>
</evidence>
<dbReference type="InterPro" id="IPR023616">
    <property type="entry name" value="Cyt_c_oxase-like_su1_dom"/>
</dbReference>
<keyword evidence="5" id="KW-0679">Respiratory chain</keyword>
<evidence type="ECO:0000256" key="3">
    <source>
        <dbReference type="ARBA" id="ARBA00022989"/>
    </source>
</evidence>
<proteinExistence type="inferred from homology"/>
<evidence type="ECO:0000313" key="10">
    <source>
        <dbReference type="Proteomes" id="UP000016887"/>
    </source>
</evidence>
<organism evidence="9 10">
    <name type="scientific">Aeropyrum camini SY1 = JCM 12091</name>
    <dbReference type="NCBI Taxonomy" id="1198449"/>
    <lineage>
        <taxon>Archaea</taxon>
        <taxon>Thermoproteota</taxon>
        <taxon>Thermoprotei</taxon>
        <taxon>Desulfurococcales</taxon>
        <taxon>Desulfurococcaceae</taxon>
        <taxon>Aeropyrum</taxon>
    </lineage>
</organism>
<feature type="transmembrane region" description="Helical" evidence="6">
    <location>
        <begin position="416"/>
        <end position="438"/>
    </location>
</feature>
<dbReference type="EMBL" id="AP012489">
    <property type="protein sequence ID" value="BAN90028.1"/>
    <property type="molecule type" value="Genomic_DNA"/>
</dbReference>
<dbReference type="Gene3D" id="1.20.120.80">
    <property type="entry name" value="Cytochrome c oxidase, subunit III, four-helix bundle"/>
    <property type="match status" value="1"/>
</dbReference>
<feature type="transmembrane region" description="Helical" evidence="6">
    <location>
        <begin position="72"/>
        <end position="93"/>
    </location>
</feature>
<dbReference type="STRING" id="1198449.ACAM_0559"/>
<evidence type="ECO:0000256" key="4">
    <source>
        <dbReference type="ARBA" id="ARBA00023136"/>
    </source>
</evidence>
<keyword evidence="4 6" id="KW-0472">Membrane</keyword>
<dbReference type="EC" id="1.9.3.-" evidence="9"/>
<evidence type="ECO:0000256" key="1">
    <source>
        <dbReference type="ARBA" id="ARBA00004141"/>
    </source>
</evidence>
<dbReference type="GO" id="GO:0009060">
    <property type="term" value="P:aerobic respiration"/>
    <property type="evidence" value="ECO:0007669"/>
    <property type="project" value="InterPro"/>
</dbReference>
<evidence type="ECO:0000313" key="9">
    <source>
        <dbReference type="EMBL" id="BAN90028.1"/>
    </source>
</evidence>
<dbReference type="GO" id="GO:0020037">
    <property type="term" value="F:heme binding"/>
    <property type="evidence" value="ECO:0007669"/>
    <property type="project" value="InterPro"/>
</dbReference>
<feature type="transmembrane region" description="Helical" evidence="6">
    <location>
        <begin position="384"/>
        <end position="404"/>
    </location>
</feature>
<dbReference type="PATRIC" id="fig|1198449.6.peg.566"/>
<dbReference type="PROSITE" id="PS50855">
    <property type="entry name" value="COX1"/>
    <property type="match status" value="1"/>
</dbReference>
<name>U3TDH8_9CREN</name>
<feature type="transmembrane region" description="Helical" evidence="6">
    <location>
        <begin position="145"/>
        <end position="175"/>
    </location>
</feature>
<dbReference type="KEGG" id="acj:ACAM_0559"/>
<keyword evidence="5" id="KW-0408">Iron</keyword>
<comment type="similarity">
    <text evidence="5">Belongs to the heme-copper respiratory oxidase family.</text>
</comment>
<dbReference type="Pfam" id="PF00115">
    <property type="entry name" value="COX1"/>
    <property type="match status" value="1"/>
</dbReference>
<dbReference type="InterPro" id="IPR000298">
    <property type="entry name" value="Cyt_c_oxidase-like_su3"/>
</dbReference>
<dbReference type="AlphaFoldDB" id="U3TDH8"/>
<feature type="transmembrane region" description="Helical" evidence="6">
    <location>
        <begin position="708"/>
        <end position="731"/>
    </location>
</feature>
<dbReference type="PRINTS" id="PR01165">
    <property type="entry name" value="CYCOXIDASEI"/>
</dbReference>
<evidence type="ECO:0000259" key="7">
    <source>
        <dbReference type="PROSITE" id="PS50253"/>
    </source>
</evidence>
<feature type="transmembrane region" description="Helical" evidence="6">
    <location>
        <begin position="751"/>
        <end position="775"/>
    </location>
</feature>
<keyword evidence="3 6" id="KW-1133">Transmembrane helix</keyword>
<reference evidence="9 10" key="1">
    <citation type="journal article" date="2013" name="Appl. Environ. Microbiol.">
        <title>Variation of the Virus-Related Elements within Syntenic Genomes of the Hyperthermophilic Archaeon Aeropyrum.</title>
        <authorList>
            <person name="Daifuku T."/>
            <person name="Yoshida T."/>
            <person name="Kitamura T."/>
            <person name="Kawaichi S."/>
            <person name="Inoue T."/>
            <person name="Nomura K."/>
            <person name="Yoshida Y."/>
            <person name="Kuno S."/>
            <person name="Sako Y."/>
        </authorList>
    </citation>
    <scope>NUCLEOTIDE SEQUENCE [LARGE SCALE GENOMIC DNA]</scope>
    <source>
        <strain evidence="9 10">SY1</strain>
    </source>
</reference>
<keyword evidence="5" id="KW-0249">Electron transport</keyword>
<feature type="transmembrane region" description="Helical" evidence="6">
    <location>
        <begin position="589"/>
        <end position="607"/>
    </location>
</feature>
<evidence type="ECO:0000256" key="5">
    <source>
        <dbReference type="RuleBase" id="RU000370"/>
    </source>
</evidence>